<dbReference type="AlphaFoldDB" id="A0A2T0XEM5"/>
<gene>
    <name evidence="1" type="ORF">DFO77_107140</name>
</gene>
<dbReference type="Proteomes" id="UP000252733">
    <property type="component" value="Unassembled WGS sequence"/>
</dbReference>
<reference evidence="1 2" key="1">
    <citation type="submission" date="2018-07" db="EMBL/GenBank/DDBJ databases">
        <title>Freshwater and sediment microbial communities from various areas in North America, analyzing microbe dynamics in response to fracking.</title>
        <authorList>
            <person name="Lamendella R."/>
        </authorList>
    </citation>
    <scope>NUCLEOTIDE SEQUENCE [LARGE SCALE GENOMIC DNA]</scope>
    <source>
        <strain evidence="1 2">160A</strain>
    </source>
</reference>
<sequence length="52" mass="5996">MLLFCFVVFLIPNPHFKGSIFKFNHFHYEKNLVFYVVVNSCGVVGSDRNVDG</sequence>
<accession>A0A2T0XEM5</accession>
<proteinExistence type="predicted"/>
<evidence type="ECO:0000313" key="1">
    <source>
        <dbReference type="EMBL" id="RCW36849.1"/>
    </source>
</evidence>
<organism evidence="1 2">
    <name type="scientific">Marinilabilia salmonicolor</name>
    <dbReference type="NCBI Taxonomy" id="989"/>
    <lineage>
        <taxon>Bacteria</taxon>
        <taxon>Pseudomonadati</taxon>
        <taxon>Bacteroidota</taxon>
        <taxon>Bacteroidia</taxon>
        <taxon>Marinilabiliales</taxon>
        <taxon>Marinilabiliaceae</taxon>
        <taxon>Marinilabilia</taxon>
    </lineage>
</organism>
<comment type="caution">
    <text evidence="1">The sequence shown here is derived from an EMBL/GenBank/DDBJ whole genome shotgun (WGS) entry which is preliminary data.</text>
</comment>
<dbReference type="EMBL" id="QPIZ01000007">
    <property type="protein sequence ID" value="RCW36849.1"/>
    <property type="molecule type" value="Genomic_DNA"/>
</dbReference>
<protein>
    <submittedName>
        <fullName evidence="1">Uncharacterized protein</fullName>
    </submittedName>
</protein>
<name>A0A2T0XEM5_9BACT</name>
<evidence type="ECO:0000313" key="2">
    <source>
        <dbReference type="Proteomes" id="UP000252733"/>
    </source>
</evidence>
<keyword evidence="2" id="KW-1185">Reference proteome</keyword>